<sequence length="38" mass="4478">MEAGKSLPQIFIKKQDCHKRRLLAAASWQSFLVFFLIR</sequence>
<dbReference type="EMBL" id="JXLP01000013">
    <property type="protein sequence ID" value="KIL77624.1"/>
    <property type="molecule type" value="Genomic_DNA"/>
</dbReference>
<gene>
    <name evidence="1" type="ORF">SD77_1297</name>
</gene>
<organism evidence="1 2">
    <name type="scientific">Bacillus badius</name>
    <dbReference type="NCBI Taxonomy" id="1455"/>
    <lineage>
        <taxon>Bacteria</taxon>
        <taxon>Bacillati</taxon>
        <taxon>Bacillota</taxon>
        <taxon>Bacilli</taxon>
        <taxon>Bacillales</taxon>
        <taxon>Bacillaceae</taxon>
        <taxon>Pseudobacillus</taxon>
    </lineage>
</organism>
<proteinExistence type="predicted"/>
<comment type="caution">
    <text evidence="1">The sequence shown here is derived from an EMBL/GenBank/DDBJ whole genome shotgun (WGS) entry which is preliminary data.</text>
</comment>
<dbReference type="Proteomes" id="UP000031982">
    <property type="component" value="Unassembled WGS sequence"/>
</dbReference>
<evidence type="ECO:0000313" key="2">
    <source>
        <dbReference type="Proteomes" id="UP000031982"/>
    </source>
</evidence>
<protein>
    <recommendedName>
        <fullName evidence="3">Ribose 5-phosphate isomerase B</fullName>
    </recommendedName>
</protein>
<keyword evidence="2" id="KW-1185">Reference proteome</keyword>
<evidence type="ECO:0000313" key="1">
    <source>
        <dbReference type="EMBL" id="KIL77624.1"/>
    </source>
</evidence>
<reference evidence="1 2" key="1">
    <citation type="submission" date="2015-01" db="EMBL/GenBank/DDBJ databases">
        <title>Genome Assembly of Bacillus badius MTCC 1458.</title>
        <authorList>
            <person name="Verma A."/>
            <person name="Khatri I."/>
            <person name="Mual P."/>
            <person name="Subramanian S."/>
            <person name="Krishnamurthi S."/>
        </authorList>
    </citation>
    <scope>NUCLEOTIDE SEQUENCE [LARGE SCALE GENOMIC DNA]</scope>
    <source>
        <strain evidence="1 2">MTCC 1458</strain>
    </source>
</reference>
<name>A0ABR5ASI9_BACBA</name>
<accession>A0ABR5ASI9</accession>
<evidence type="ECO:0008006" key="3">
    <source>
        <dbReference type="Google" id="ProtNLM"/>
    </source>
</evidence>